<feature type="domain" description="CBM6" evidence="7">
    <location>
        <begin position="705"/>
        <end position="837"/>
    </location>
</feature>
<feature type="domain" description="CBM6" evidence="7">
    <location>
        <begin position="569"/>
        <end position="697"/>
    </location>
</feature>
<keyword evidence="2" id="KW-0624">Polysaccharide degradation</keyword>
<dbReference type="InterPro" id="IPR052176">
    <property type="entry name" value="Glycosyl_Hydrlase_43_Enz"/>
</dbReference>
<proteinExistence type="inferred from homology"/>
<dbReference type="Gene3D" id="2.115.10.20">
    <property type="entry name" value="Glycosyl hydrolase domain, family 43"/>
    <property type="match status" value="1"/>
</dbReference>
<dbReference type="CDD" id="cd04080">
    <property type="entry name" value="CBM6_cellulase-like"/>
    <property type="match status" value="3"/>
</dbReference>
<comment type="similarity">
    <text evidence="1">Belongs to the glycosyl hydrolase 43 family.</text>
</comment>
<dbReference type="InterPro" id="IPR005084">
    <property type="entry name" value="CBM6"/>
</dbReference>
<keyword evidence="2" id="KW-0858">Xylan degradation</keyword>
<keyword evidence="5" id="KW-0119">Carbohydrate metabolism</keyword>
<evidence type="ECO:0000259" key="7">
    <source>
        <dbReference type="PROSITE" id="PS51175"/>
    </source>
</evidence>
<dbReference type="Pfam" id="PF03422">
    <property type="entry name" value="CBM_6"/>
    <property type="match status" value="3"/>
</dbReference>
<organism evidence="8 9">
    <name type="scientific">Bacteroides faecium</name>
    <dbReference type="NCBI Taxonomy" id="2715212"/>
    <lineage>
        <taxon>Bacteria</taxon>
        <taxon>Pseudomonadati</taxon>
        <taxon>Bacteroidota</taxon>
        <taxon>Bacteroidia</taxon>
        <taxon>Bacteroidales</taxon>
        <taxon>Bacteroidaceae</taxon>
        <taxon>Bacteroides</taxon>
    </lineage>
</organism>
<evidence type="ECO:0000256" key="4">
    <source>
        <dbReference type="ARBA" id="ARBA00022801"/>
    </source>
</evidence>
<dbReference type="SUPFAM" id="SSF49785">
    <property type="entry name" value="Galactose-binding domain-like"/>
    <property type="match status" value="3"/>
</dbReference>
<evidence type="ECO:0000256" key="3">
    <source>
        <dbReference type="ARBA" id="ARBA00022729"/>
    </source>
</evidence>
<dbReference type="InterPro" id="IPR006710">
    <property type="entry name" value="Glyco_hydro_43"/>
</dbReference>
<dbReference type="KEGG" id="bfc:BacF7301_23740"/>
<gene>
    <name evidence="8" type="ORF">BacF7301_23740</name>
</gene>
<dbReference type="Proteomes" id="UP000501780">
    <property type="component" value="Chromosome"/>
</dbReference>
<dbReference type="CDD" id="cd08990">
    <property type="entry name" value="GH43_AXH_like"/>
    <property type="match status" value="1"/>
</dbReference>
<dbReference type="InterPro" id="IPR008979">
    <property type="entry name" value="Galactose-bd-like_sf"/>
</dbReference>
<keyword evidence="4 8" id="KW-0378">Hydrolase</keyword>
<dbReference type="GO" id="GO:0045493">
    <property type="term" value="P:xylan catabolic process"/>
    <property type="evidence" value="ECO:0007669"/>
    <property type="project" value="UniProtKB-KW"/>
</dbReference>
<feature type="domain" description="CBM6" evidence="7">
    <location>
        <begin position="90"/>
        <end position="229"/>
    </location>
</feature>
<name>A0A6H0KUK4_9BACE</name>
<sequence length="837" mass="93387">MRHNLLFALRYFLPLFFSGLVVLNVACKEERSVISDDSGKDGDGDDEYEYVDDRYDNGISCEEYLANYRGVPFKKDSEGNSLSVISGVPATIEAEDFDDGGQDISFNFKNSTAGNYKDYRTEKGVAISKSGTVINIGNINNGDWLCYTLQVTQTGAYSIETYCVSGGGKTSFYFEVDGKSAGQIVDSPEDDWSVFSHSVKVTNVQLSEGKHVLRWYTTGSINLDKFVFTRTGEYTGDKVDGAQFEYPRYGYYEHNPLFVDFSSQMFQNSFTGTLYTADPSAHVWADGRLYVYASHDMEPTQGCDRMDRYHVFSTTDMKNWTDHGEIMNSATVKAHVGMGIDGFMWAPDCAYNKEDQLYYFYFPHKIDANTWRIFVATSKEPAAKFRVKGVIDGIPSTIDPCVFVDDDGQPYIYTSGAGKGCWGAKLRKDDWTKLDGVMTPLTGFTDFHEAPWVHKYKGKYYLSHSDNHAASQGGNRMQYSMSNNPLGPYTPCGAYMYPHGEETAHGSIVEYNGRWYSFYHTANHSGKGALRSVCVDPIEYDQNNKLKMVQNWGTPRSGKAVEVKMSPSVVIQAEDYNAGGEHYGYHKNPSEGGMKQETQNGVTYLKGMKSGEWVRYSINVREAGRYGITCRMFQKRSGGKFRIAINGVYKTGEIALSGFAGVWSETFVYPVELEAGEQYIDFRIKGGDIDMDWIKFGAGYSQVPGVIQAEDFDEGQYSFKNGSSGNFKSYRSDQGVAISASNNVVHISNTSGGDWIQYTFSVQEKISSVKVRAAAESGGKFALSFDGGAQLDAVSTTTGNWNTYNDFTVSNVQLSPGTHTMKIHILSALNIDWFEFR</sequence>
<accession>A0A6H0KUK4</accession>
<evidence type="ECO:0000256" key="1">
    <source>
        <dbReference type="ARBA" id="ARBA00009865"/>
    </source>
</evidence>
<evidence type="ECO:0000256" key="2">
    <source>
        <dbReference type="ARBA" id="ARBA00022651"/>
    </source>
</evidence>
<dbReference type="AlphaFoldDB" id="A0A6H0KUK4"/>
<evidence type="ECO:0000313" key="8">
    <source>
        <dbReference type="EMBL" id="QIU96985.1"/>
    </source>
</evidence>
<dbReference type="GO" id="GO:0004553">
    <property type="term" value="F:hydrolase activity, hydrolyzing O-glycosyl compounds"/>
    <property type="evidence" value="ECO:0007669"/>
    <property type="project" value="InterPro"/>
</dbReference>
<dbReference type="Gene3D" id="2.60.120.260">
    <property type="entry name" value="Galactose-binding domain-like"/>
    <property type="match status" value="3"/>
</dbReference>
<keyword evidence="9" id="KW-1185">Reference proteome</keyword>
<dbReference type="InterPro" id="IPR006584">
    <property type="entry name" value="Cellulose-bd_IV"/>
</dbReference>
<dbReference type="SMART" id="SM00606">
    <property type="entry name" value="CBD_IV"/>
    <property type="match status" value="3"/>
</dbReference>
<dbReference type="SUPFAM" id="SSF75005">
    <property type="entry name" value="Arabinanase/levansucrase/invertase"/>
    <property type="match status" value="1"/>
</dbReference>
<keyword evidence="3" id="KW-0732">Signal</keyword>
<evidence type="ECO:0000256" key="5">
    <source>
        <dbReference type="ARBA" id="ARBA00023277"/>
    </source>
</evidence>
<keyword evidence="6" id="KW-0326">Glycosidase</keyword>
<dbReference type="PANTHER" id="PTHR43772:SF2">
    <property type="entry name" value="PUTATIVE (AFU_ORTHOLOGUE AFUA_2G04480)-RELATED"/>
    <property type="match status" value="1"/>
</dbReference>
<evidence type="ECO:0000313" key="9">
    <source>
        <dbReference type="Proteomes" id="UP000501780"/>
    </source>
</evidence>
<evidence type="ECO:0000256" key="6">
    <source>
        <dbReference type="ARBA" id="ARBA00023295"/>
    </source>
</evidence>
<dbReference type="Pfam" id="PF04616">
    <property type="entry name" value="Glyco_hydro_43"/>
    <property type="match status" value="1"/>
</dbReference>
<protein>
    <submittedName>
        <fullName evidence="8">Family 43 glycosylhydrolase</fullName>
    </submittedName>
</protein>
<dbReference type="PANTHER" id="PTHR43772">
    <property type="entry name" value="ENDO-1,4-BETA-XYLANASE"/>
    <property type="match status" value="1"/>
</dbReference>
<reference evidence="8 9" key="1">
    <citation type="submission" date="2020-03" db="EMBL/GenBank/DDBJ databases">
        <title>Genomic analysis of Bacteroides faecium CBA7301.</title>
        <authorList>
            <person name="Kim J."/>
            <person name="Roh S.W."/>
        </authorList>
    </citation>
    <scope>NUCLEOTIDE SEQUENCE [LARGE SCALE GENOMIC DNA]</scope>
    <source>
        <strain evidence="8 9">CBA7301</strain>
    </source>
</reference>
<dbReference type="GO" id="GO:0030246">
    <property type="term" value="F:carbohydrate binding"/>
    <property type="evidence" value="ECO:0007669"/>
    <property type="project" value="InterPro"/>
</dbReference>
<dbReference type="PROSITE" id="PS51175">
    <property type="entry name" value="CBM6"/>
    <property type="match status" value="3"/>
</dbReference>
<dbReference type="RefSeq" id="WP_167966688.1">
    <property type="nucleotide sequence ID" value="NZ_CP050831.1"/>
</dbReference>
<dbReference type="EMBL" id="CP050831">
    <property type="protein sequence ID" value="QIU96985.1"/>
    <property type="molecule type" value="Genomic_DNA"/>
</dbReference>
<dbReference type="InterPro" id="IPR023296">
    <property type="entry name" value="Glyco_hydro_beta-prop_sf"/>
</dbReference>